<name>A0A3P7QLQ3_DRAME</name>
<feature type="transmembrane region" description="Helical" evidence="4">
    <location>
        <begin position="120"/>
        <end position="140"/>
    </location>
</feature>
<organism evidence="5 6">
    <name type="scientific">Dracunculus medinensis</name>
    <name type="common">Guinea worm</name>
    <dbReference type="NCBI Taxonomy" id="318479"/>
    <lineage>
        <taxon>Eukaryota</taxon>
        <taxon>Metazoa</taxon>
        <taxon>Ecdysozoa</taxon>
        <taxon>Nematoda</taxon>
        <taxon>Chromadorea</taxon>
        <taxon>Rhabditida</taxon>
        <taxon>Spirurina</taxon>
        <taxon>Dracunculoidea</taxon>
        <taxon>Dracunculidae</taxon>
        <taxon>Dracunculus</taxon>
    </lineage>
</organism>
<comment type="caution">
    <text evidence="4">Lacks conserved residue(s) required for the propagation of feature annotation.</text>
</comment>
<keyword evidence="6" id="KW-1185">Reference proteome</keyword>
<evidence type="ECO:0000256" key="1">
    <source>
        <dbReference type="ARBA" id="ARBA00022692"/>
    </source>
</evidence>
<dbReference type="OrthoDB" id="161814at2759"/>
<dbReference type="PANTHER" id="PTHR12483:SF30">
    <property type="entry name" value="COPPER TRANSPORT PROTEIN"/>
    <property type="match status" value="1"/>
</dbReference>
<dbReference type="GO" id="GO:0005375">
    <property type="term" value="F:copper ion transmembrane transporter activity"/>
    <property type="evidence" value="ECO:0007669"/>
    <property type="project" value="UniProtKB-UniRule"/>
</dbReference>
<keyword evidence="3 4" id="KW-0472">Membrane</keyword>
<evidence type="ECO:0000256" key="2">
    <source>
        <dbReference type="ARBA" id="ARBA00022989"/>
    </source>
</evidence>
<evidence type="ECO:0000256" key="4">
    <source>
        <dbReference type="RuleBase" id="RU367022"/>
    </source>
</evidence>
<feature type="transmembrane region" description="Helical" evidence="4">
    <location>
        <begin position="55"/>
        <end position="77"/>
    </location>
</feature>
<dbReference type="Pfam" id="PF04145">
    <property type="entry name" value="Ctr"/>
    <property type="match status" value="1"/>
</dbReference>
<feature type="transmembrane region" description="Helical" evidence="4">
    <location>
        <begin position="29"/>
        <end position="49"/>
    </location>
</feature>
<feature type="transmembrane region" description="Helical" evidence="4">
    <location>
        <begin position="171"/>
        <end position="189"/>
    </location>
</feature>
<comment type="subcellular location">
    <subcellularLocation>
        <location evidence="4">Membrane</location>
        <topology evidence="4">Multi-pass membrane protein</topology>
    </subcellularLocation>
</comment>
<sequence length="190" mass="22291">MLIIFSMDNHVDHSNHQNRESTNVGNNHLFGHAMTFHFGLNEVILFSFWSVNGLTAMIASCIIIIFLCFIMEIIRLIRSIRICYERKKEESNTNAIWKISPQVNFNTCIDSFLHAIQLTISYLLMLLFMTFNVWICLAVIGGEVMTRFCLKVIFRNIQIAVRFFFSTLYKLSKIFSIFFIFITILFNIYI</sequence>
<dbReference type="Proteomes" id="UP000274756">
    <property type="component" value="Unassembled WGS sequence"/>
</dbReference>
<comment type="similarity">
    <text evidence="4">Belongs to the copper transporter (Ctr) (TC 1.A.56) family. SLC31A subfamily.</text>
</comment>
<reference evidence="5 6" key="1">
    <citation type="submission" date="2018-11" db="EMBL/GenBank/DDBJ databases">
        <authorList>
            <consortium name="Pathogen Informatics"/>
        </authorList>
    </citation>
    <scope>NUCLEOTIDE SEQUENCE [LARGE SCALE GENOMIC DNA]</scope>
</reference>
<dbReference type="GO" id="GO:0016020">
    <property type="term" value="C:membrane"/>
    <property type="evidence" value="ECO:0007669"/>
    <property type="project" value="UniProtKB-SubCell"/>
</dbReference>
<dbReference type="AlphaFoldDB" id="A0A3P7QLQ3"/>
<proteinExistence type="inferred from homology"/>
<protein>
    <recommendedName>
        <fullName evidence="4">Copper transport protein</fullName>
    </recommendedName>
</protein>
<dbReference type="InterPro" id="IPR007274">
    <property type="entry name" value="Cop_transporter"/>
</dbReference>
<keyword evidence="4" id="KW-0187">Copper transport</keyword>
<keyword evidence="4" id="KW-0813">Transport</keyword>
<keyword evidence="4" id="KW-0186">Copper</keyword>
<dbReference type="PANTHER" id="PTHR12483">
    <property type="entry name" value="SOLUTE CARRIER FAMILY 31 COPPER TRANSPORTERS"/>
    <property type="match status" value="1"/>
</dbReference>
<gene>
    <name evidence="5" type="ORF">DME_LOCUS5540</name>
</gene>
<keyword evidence="2 4" id="KW-1133">Transmembrane helix</keyword>
<evidence type="ECO:0000313" key="6">
    <source>
        <dbReference type="Proteomes" id="UP000274756"/>
    </source>
</evidence>
<evidence type="ECO:0000313" key="5">
    <source>
        <dbReference type="EMBL" id="VDN55567.1"/>
    </source>
</evidence>
<accession>A0A3P7QLQ3</accession>
<evidence type="ECO:0000256" key="3">
    <source>
        <dbReference type="ARBA" id="ARBA00023136"/>
    </source>
</evidence>
<keyword evidence="1 4" id="KW-0812">Transmembrane</keyword>
<dbReference type="EMBL" id="UYYG01001152">
    <property type="protein sequence ID" value="VDN55567.1"/>
    <property type="molecule type" value="Genomic_DNA"/>
</dbReference>
<keyword evidence="4" id="KW-0406">Ion transport</keyword>